<proteinExistence type="predicted"/>
<evidence type="ECO:0000313" key="2">
    <source>
        <dbReference type="Proteomes" id="UP000269412"/>
    </source>
</evidence>
<sequence>MKYKFLLVIVFFSAFKIQAQLKYEREFRIKKSQFPTSALQLVEEKLPGIKKVKFYKEIDSSIAIYDVKFKKDRLWYSLEFTKEGSLKDIEVKIKNIDIPEESYERILLFLKQTFTSYKIKKIQQQYVVLNNEKEILKVPFQNLITPDIYYELLVKGKKETHGKKLYKIRYNSEGKNISIKETLPPNYDHTLY</sequence>
<dbReference type="RefSeq" id="WP_121064860.1">
    <property type="nucleotide sequence ID" value="NZ_RBIQ01000007.1"/>
</dbReference>
<keyword evidence="2" id="KW-1185">Reference proteome</keyword>
<dbReference type="SUPFAM" id="SSF160574">
    <property type="entry name" value="BT0923-like"/>
    <property type="match status" value="1"/>
</dbReference>
<name>A0A495EEL0_9FLAO</name>
<protein>
    <submittedName>
        <fullName evidence="1">Uncharacterized protein</fullName>
    </submittedName>
</protein>
<evidence type="ECO:0000313" key="1">
    <source>
        <dbReference type="EMBL" id="RKR15091.1"/>
    </source>
</evidence>
<dbReference type="Gene3D" id="3.40.1420.30">
    <property type="match status" value="1"/>
</dbReference>
<dbReference type="EMBL" id="RBIQ01000007">
    <property type="protein sequence ID" value="RKR15091.1"/>
    <property type="molecule type" value="Genomic_DNA"/>
</dbReference>
<gene>
    <name evidence="1" type="ORF">CLV91_1173</name>
</gene>
<dbReference type="AlphaFoldDB" id="A0A495EEL0"/>
<dbReference type="OrthoDB" id="943438at2"/>
<reference evidence="1 2" key="1">
    <citation type="submission" date="2018-10" db="EMBL/GenBank/DDBJ databases">
        <title>Genomic Encyclopedia of Archaeal and Bacterial Type Strains, Phase II (KMG-II): from individual species to whole genera.</title>
        <authorList>
            <person name="Goeker M."/>
        </authorList>
    </citation>
    <scope>NUCLEOTIDE SEQUENCE [LARGE SCALE GENOMIC DNA]</scope>
    <source>
        <strain evidence="1 2">DSM 25230</strain>
    </source>
</reference>
<comment type="caution">
    <text evidence="1">The sequence shown here is derived from an EMBL/GenBank/DDBJ whole genome shotgun (WGS) entry which is preliminary data.</text>
</comment>
<organism evidence="1 2">
    <name type="scientific">Maribacter vaceletii</name>
    <dbReference type="NCBI Taxonomy" id="1206816"/>
    <lineage>
        <taxon>Bacteria</taxon>
        <taxon>Pseudomonadati</taxon>
        <taxon>Bacteroidota</taxon>
        <taxon>Flavobacteriia</taxon>
        <taxon>Flavobacteriales</taxon>
        <taxon>Flavobacteriaceae</taxon>
        <taxon>Maribacter</taxon>
    </lineage>
</organism>
<dbReference type="Proteomes" id="UP000269412">
    <property type="component" value="Unassembled WGS sequence"/>
</dbReference>
<accession>A0A495EEL0</accession>